<proteinExistence type="predicted"/>
<dbReference type="EMBL" id="JAUIRO010000003">
    <property type="protein sequence ID" value="KAK0722665.1"/>
    <property type="molecule type" value="Genomic_DNA"/>
</dbReference>
<keyword evidence="4" id="KW-1185">Reference proteome</keyword>
<name>A0AA40AVA7_9PEZI</name>
<dbReference type="AlphaFoldDB" id="A0AA40AVA7"/>
<evidence type="ECO:0000256" key="2">
    <source>
        <dbReference type="SAM" id="SignalP"/>
    </source>
</evidence>
<dbReference type="Proteomes" id="UP001172101">
    <property type="component" value="Unassembled WGS sequence"/>
</dbReference>
<comment type="caution">
    <text evidence="3">The sequence shown here is derived from an EMBL/GenBank/DDBJ whole genome shotgun (WGS) entry which is preliminary data.</text>
</comment>
<gene>
    <name evidence="3" type="ORF">B0T26DRAFT_703550</name>
</gene>
<sequence length="209" mass="20028">MNSLLRAVISALAIAAAAVAQDVTCDALIPGCTTGDTAVSVPVSSVDGTVSAPEPALTSTTSTDDGAATNTAVSGPALTASPSLQSVSGCAAVVSTTDICSTCVTADCIILATITVNTNCGCPATPATIYSSHPCALGCGGLGCGTAYTVVTATGIEGCGVTAVGPNPTEATTTSGGLNNTTLATPSKPPTTAVVSSAGAGRLTPFNLW</sequence>
<keyword evidence="2" id="KW-0732">Signal</keyword>
<evidence type="ECO:0000256" key="1">
    <source>
        <dbReference type="SAM" id="MobiDB-lite"/>
    </source>
</evidence>
<accession>A0AA40AVA7</accession>
<feature type="compositionally biased region" description="Low complexity" evidence="1">
    <location>
        <begin position="56"/>
        <end position="70"/>
    </location>
</feature>
<feature type="region of interest" description="Disordered" evidence="1">
    <location>
        <begin position="45"/>
        <end position="70"/>
    </location>
</feature>
<dbReference type="GeneID" id="85324942"/>
<feature type="chain" id="PRO_5041460075" evidence="2">
    <location>
        <begin position="21"/>
        <end position="209"/>
    </location>
</feature>
<dbReference type="RefSeq" id="XP_060298589.1">
    <property type="nucleotide sequence ID" value="XM_060441672.1"/>
</dbReference>
<reference evidence="3" key="1">
    <citation type="submission" date="2023-06" db="EMBL/GenBank/DDBJ databases">
        <title>Genome-scale phylogeny and comparative genomics of the fungal order Sordariales.</title>
        <authorList>
            <consortium name="Lawrence Berkeley National Laboratory"/>
            <person name="Hensen N."/>
            <person name="Bonometti L."/>
            <person name="Westerberg I."/>
            <person name="Brannstrom I.O."/>
            <person name="Guillou S."/>
            <person name="Cros-Aarteil S."/>
            <person name="Calhoun S."/>
            <person name="Haridas S."/>
            <person name="Kuo A."/>
            <person name="Mondo S."/>
            <person name="Pangilinan J."/>
            <person name="Riley R."/>
            <person name="LaButti K."/>
            <person name="Andreopoulos B."/>
            <person name="Lipzen A."/>
            <person name="Chen C."/>
            <person name="Yanf M."/>
            <person name="Daum C."/>
            <person name="Ng V."/>
            <person name="Clum A."/>
            <person name="Steindorff A."/>
            <person name="Ohm R."/>
            <person name="Martin F."/>
            <person name="Silar P."/>
            <person name="Natvig D."/>
            <person name="Lalanne C."/>
            <person name="Gautier V."/>
            <person name="Ament-velasquez S.L."/>
            <person name="Kruys A."/>
            <person name="Hutchinson M.I."/>
            <person name="Powell A.J."/>
            <person name="Barry K."/>
            <person name="Miller A.N."/>
            <person name="Grigoriev I.V."/>
            <person name="Debuchy R."/>
            <person name="Gladieux P."/>
            <person name="Thoren M.H."/>
            <person name="Johannesson H."/>
        </authorList>
    </citation>
    <scope>NUCLEOTIDE SEQUENCE</scope>
    <source>
        <strain evidence="3">SMH2392-1A</strain>
    </source>
</reference>
<organism evidence="3 4">
    <name type="scientific">Lasiosphaeria miniovina</name>
    <dbReference type="NCBI Taxonomy" id="1954250"/>
    <lineage>
        <taxon>Eukaryota</taxon>
        <taxon>Fungi</taxon>
        <taxon>Dikarya</taxon>
        <taxon>Ascomycota</taxon>
        <taxon>Pezizomycotina</taxon>
        <taxon>Sordariomycetes</taxon>
        <taxon>Sordariomycetidae</taxon>
        <taxon>Sordariales</taxon>
        <taxon>Lasiosphaeriaceae</taxon>
        <taxon>Lasiosphaeria</taxon>
    </lineage>
</organism>
<protein>
    <submittedName>
        <fullName evidence="3">Uncharacterized protein</fullName>
    </submittedName>
</protein>
<feature type="signal peptide" evidence="2">
    <location>
        <begin position="1"/>
        <end position="20"/>
    </location>
</feature>
<evidence type="ECO:0000313" key="3">
    <source>
        <dbReference type="EMBL" id="KAK0722665.1"/>
    </source>
</evidence>
<evidence type="ECO:0000313" key="4">
    <source>
        <dbReference type="Proteomes" id="UP001172101"/>
    </source>
</evidence>